<dbReference type="InterPro" id="IPR010869">
    <property type="entry name" value="DUF1501"/>
</dbReference>
<evidence type="ECO:0000313" key="1">
    <source>
        <dbReference type="EMBL" id="MBJ7603010.1"/>
    </source>
</evidence>
<evidence type="ECO:0000313" key="2">
    <source>
        <dbReference type="Proteomes" id="UP000620075"/>
    </source>
</evidence>
<dbReference type="RefSeq" id="WP_338178298.1">
    <property type="nucleotide sequence ID" value="NZ_JAEKNQ010000030.1"/>
</dbReference>
<dbReference type="Proteomes" id="UP000620075">
    <property type="component" value="Unassembled WGS sequence"/>
</dbReference>
<dbReference type="PROSITE" id="PS51318">
    <property type="entry name" value="TAT"/>
    <property type="match status" value="1"/>
</dbReference>
<comment type="caution">
    <text evidence="1">The sequence shown here is derived from an EMBL/GenBank/DDBJ whole genome shotgun (WGS) entry which is preliminary data.</text>
</comment>
<accession>A0A934KDY0</accession>
<dbReference type="PANTHER" id="PTHR43737">
    <property type="entry name" value="BLL7424 PROTEIN"/>
    <property type="match status" value="1"/>
</dbReference>
<organism evidence="1 2">
    <name type="scientific">Candidatus Dormiibacter inghamiae</name>
    <dbReference type="NCBI Taxonomy" id="3127013"/>
    <lineage>
        <taxon>Bacteria</taxon>
        <taxon>Bacillati</taxon>
        <taxon>Candidatus Dormiibacterota</taxon>
        <taxon>Candidatus Dormibacteria</taxon>
        <taxon>Candidatus Dormibacterales</taxon>
        <taxon>Candidatus Dormibacteraceae</taxon>
        <taxon>Candidatus Dormiibacter</taxon>
    </lineage>
</organism>
<reference evidence="1 2" key="1">
    <citation type="submission" date="2020-10" db="EMBL/GenBank/DDBJ databases">
        <title>Ca. Dormibacterota MAGs.</title>
        <authorList>
            <person name="Montgomery K."/>
        </authorList>
    </citation>
    <scope>NUCLEOTIDE SEQUENCE [LARGE SCALE GENOMIC DNA]</scope>
    <source>
        <strain evidence="1">SC8811_S16_3</strain>
    </source>
</reference>
<dbReference type="PANTHER" id="PTHR43737:SF1">
    <property type="entry name" value="DUF1501 DOMAIN-CONTAINING PROTEIN"/>
    <property type="match status" value="1"/>
</dbReference>
<proteinExistence type="predicted"/>
<gene>
    <name evidence="1" type="ORF">JF888_07450</name>
</gene>
<dbReference type="AlphaFoldDB" id="A0A934KDY0"/>
<dbReference type="InterPro" id="IPR017850">
    <property type="entry name" value="Alkaline_phosphatase_core_sf"/>
</dbReference>
<dbReference type="InterPro" id="IPR006311">
    <property type="entry name" value="TAT_signal"/>
</dbReference>
<dbReference type="SUPFAM" id="SSF53649">
    <property type="entry name" value="Alkaline phosphatase-like"/>
    <property type="match status" value="1"/>
</dbReference>
<sequence length="432" mass="45698">MTEEIGINRLDRRSFLRSGLVFGAGAAALAAGYAAVPDAFARAVYAAKTNGVQNDHVLVMIQLAGGNDGLRTVIPLTDPKLHDLRPKLAGMSLAGALPITAEFALNQNLKNLKGFWDQGKLAVVQGVGYSQPSFSHFESTRIWETGDPSLRQVNGWLGRTLAQHYDSAGHPLTGCACGATDTPGALRDLQATMTVISDQKKYGFTGGSEVEAAVGALYQGTPGIYGALFDSSIATAGESVNALRTSAANYQPQATYTDQEQLVYASKNQLASALQLAAELITTGTGVRLLHVTLGGFDTHYTELTRHDDLMGYVDSAVGAFYQDLAAHGMADKVLIATWSEFGRRPKENASGGTDHGSASPVFLIGSPVKGGLYGAAPSLADLDPTNNLKYTVDFRSVYQEILAGHLGADPKEILGESFDRLGALQQPALAY</sequence>
<dbReference type="EMBL" id="JAEKNQ010000030">
    <property type="protein sequence ID" value="MBJ7603010.1"/>
    <property type="molecule type" value="Genomic_DNA"/>
</dbReference>
<dbReference type="Pfam" id="PF07394">
    <property type="entry name" value="DUF1501"/>
    <property type="match status" value="1"/>
</dbReference>
<protein>
    <submittedName>
        <fullName evidence="1">DUF1501 domain-containing protein</fullName>
    </submittedName>
</protein>
<name>A0A934KDY0_9BACT</name>